<evidence type="ECO:0000256" key="1">
    <source>
        <dbReference type="SAM" id="Phobius"/>
    </source>
</evidence>
<dbReference type="Proteomes" id="UP000228533">
    <property type="component" value="Unassembled WGS sequence"/>
</dbReference>
<accession>A0A2M6WTA5</accession>
<keyword evidence="1" id="KW-1133">Transmembrane helix</keyword>
<reference evidence="3" key="1">
    <citation type="submission" date="2017-09" db="EMBL/GenBank/DDBJ databases">
        <title>Depth-based differentiation of microbial function through sediment-hosted aquifers and enrichment of novel symbionts in the deep terrestrial subsurface.</title>
        <authorList>
            <person name="Probst A.J."/>
            <person name="Ladd B."/>
            <person name="Jarett J.K."/>
            <person name="Geller-Mcgrath D.E."/>
            <person name="Sieber C.M.K."/>
            <person name="Emerson J.B."/>
            <person name="Anantharaman K."/>
            <person name="Thomas B.C."/>
            <person name="Malmstrom R."/>
            <person name="Stieglmeier M."/>
            <person name="Klingl A."/>
            <person name="Woyke T."/>
            <person name="Ryan C.M."/>
            <person name="Banfield J.F."/>
        </authorList>
    </citation>
    <scope>NUCLEOTIDE SEQUENCE [LARGE SCALE GENOMIC DNA]</scope>
</reference>
<sequence>MSPKGRNKKIENNLYIYILELIMFWKRLLAVIGIICFLILPYVDTPWNSLSAIANDQTLGLITRHFYFTILCWIGVATFVIALIATFLYTPDYLKKN</sequence>
<evidence type="ECO:0000313" key="3">
    <source>
        <dbReference type="Proteomes" id="UP000228533"/>
    </source>
</evidence>
<feature type="transmembrane region" description="Helical" evidence="1">
    <location>
        <begin position="66"/>
        <end position="89"/>
    </location>
</feature>
<organism evidence="2 3">
    <name type="scientific">Candidatus Falkowbacteria bacterium CG10_big_fil_rev_8_21_14_0_10_37_14</name>
    <dbReference type="NCBI Taxonomy" id="1974561"/>
    <lineage>
        <taxon>Bacteria</taxon>
        <taxon>Candidatus Falkowiibacteriota</taxon>
    </lineage>
</organism>
<comment type="caution">
    <text evidence="2">The sequence shown here is derived from an EMBL/GenBank/DDBJ whole genome shotgun (WGS) entry which is preliminary data.</text>
</comment>
<gene>
    <name evidence="2" type="ORF">COT94_02065</name>
</gene>
<keyword evidence="1" id="KW-0472">Membrane</keyword>
<keyword evidence="1" id="KW-0812">Transmembrane</keyword>
<name>A0A2M6WTA5_9BACT</name>
<dbReference type="AlphaFoldDB" id="A0A2M6WTA5"/>
<protein>
    <submittedName>
        <fullName evidence="2">Uncharacterized protein</fullName>
    </submittedName>
</protein>
<dbReference type="EMBL" id="PFAM01000013">
    <property type="protein sequence ID" value="PIT96029.1"/>
    <property type="molecule type" value="Genomic_DNA"/>
</dbReference>
<evidence type="ECO:0000313" key="2">
    <source>
        <dbReference type="EMBL" id="PIT96029.1"/>
    </source>
</evidence>
<proteinExistence type="predicted"/>
<feature type="transmembrane region" description="Helical" evidence="1">
    <location>
        <begin position="14"/>
        <end position="40"/>
    </location>
</feature>